<dbReference type="GO" id="GO:0051537">
    <property type="term" value="F:2 iron, 2 sulfur cluster binding"/>
    <property type="evidence" value="ECO:0007669"/>
    <property type="project" value="UniProtKB-KW"/>
</dbReference>
<keyword evidence="6" id="KW-0001">2Fe-2S</keyword>
<dbReference type="SUPFAM" id="SSF54665">
    <property type="entry name" value="CO dehydrogenase molybdoprotein N-domain-like"/>
    <property type="match status" value="1"/>
</dbReference>
<feature type="binding site" evidence="15">
    <location>
        <position position="583"/>
    </location>
    <ligand>
        <name>substrate</name>
    </ligand>
</feature>
<evidence type="ECO:0000259" key="17">
    <source>
        <dbReference type="PROSITE" id="PS51387"/>
    </source>
</evidence>
<evidence type="ECO:0000256" key="1">
    <source>
        <dbReference type="ARBA" id="ARBA00001974"/>
    </source>
</evidence>
<evidence type="ECO:0000256" key="9">
    <source>
        <dbReference type="ARBA" id="ARBA00023002"/>
    </source>
</evidence>
<evidence type="ECO:0000256" key="11">
    <source>
        <dbReference type="ARBA" id="ARBA00023014"/>
    </source>
</evidence>
<comment type="cofactor">
    <cofactor evidence="13">
        <name>[2Fe-2S] cluster</name>
        <dbReference type="ChEBI" id="CHEBI:190135"/>
    </cofactor>
</comment>
<feature type="domain" description="FAD-binding PCMH-type" evidence="17">
    <location>
        <begin position="1"/>
        <end position="156"/>
    </location>
</feature>
<evidence type="ECO:0000256" key="8">
    <source>
        <dbReference type="ARBA" id="ARBA00022827"/>
    </source>
</evidence>
<dbReference type="SUPFAM" id="SSF56003">
    <property type="entry name" value="Molybdenum cofactor-binding domain"/>
    <property type="match status" value="1"/>
</dbReference>
<dbReference type="FunFam" id="3.30.365.10:FF:000004">
    <property type="entry name" value="Xanthine dehydrogenase oxidase"/>
    <property type="match status" value="1"/>
</dbReference>
<keyword evidence="7 16" id="KW-0479">Metal-binding</keyword>
<evidence type="ECO:0000256" key="7">
    <source>
        <dbReference type="ARBA" id="ARBA00022723"/>
    </source>
</evidence>
<keyword evidence="11" id="KW-0411">Iron-sulfur</keyword>
<dbReference type="PROSITE" id="PS51387">
    <property type="entry name" value="FAD_PCMH"/>
    <property type="match status" value="1"/>
</dbReference>
<comment type="cofactor">
    <cofactor evidence="1 15">
        <name>FAD</name>
        <dbReference type="ChEBI" id="CHEBI:57692"/>
    </cofactor>
</comment>
<dbReference type="FunFam" id="3.30.465.10:FF:000004">
    <property type="entry name" value="Xanthine dehydrogenase/oxidase"/>
    <property type="match status" value="1"/>
</dbReference>
<dbReference type="PIRSF" id="PIRSF000127">
    <property type="entry name" value="Xanthine_DH"/>
    <property type="match status" value="1"/>
</dbReference>
<dbReference type="InterPro" id="IPR000674">
    <property type="entry name" value="Ald_Oxase/Xan_DH_a/b"/>
</dbReference>
<dbReference type="InterPro" id="IPR016169">
    <property type="entry name" value="FAD-bd_PCMH_sub2"/>
</dbReference>
<dbReference type="InterPro" id="IPR002346">
    <property type="entry name" value="Mopterin_DH_FAD-bd"/>
</dbReference>
<dbReference type="OrthoDB" id="8300278at2759"/>
<comment type="caution">
    <text evidence="18">The sequence shown here is derived from an EMBL/GenBank/DDBJ whole genome shotgun (WGS) entry which is preliminary data.</text>
</comment>
<dbReference type="Gene3D" id="3.90.1170.50">
    <property type="entry name" value="Aldehyde oxidase/xanthine dehydrogenase, a/b hammerhead"/>
    <property type="match status" value="1"/>
</dbReference>
<dbReference type="InterPro" id="IPR036318">
    <property type="entry name" value="FAD-bd_PCMH-like_sf"/>
</dbReference>
<feature type="binding site" evidence="15">
    <location>
        <position position="79"/>
    </location>
    <ligand>
        <name>FAD</name>
        <dbReference type="ChEBI" id="CHEBI:57692"/>
    </ligand>
</feature>
<evidence type="ECO:0000256" key="3">
    <source>
        <dbReference type="ARBA" id="ARBA00006849"/>
    </source>
</evidence>
<dbReference type="InterPro" id="IPR016208">
    <property type="entry name" value="Ald_Oxase/xanthine_DH-like"/>
</dbReference>
<dbReference type="InterPro" id="IPR008274">
    <property type="entry name" value="AldOxase/xan_DH_MoCoBD1"/>
</dbReference>
<proteinExistence type="inferred from homology"/>
<dbReference type="Pfam" id="PF00941">
    <property type="entry name" value="FAD_binding_5"/>
    <property type="match status" value="1"/>
</dbReference>
<reference evidence="18 19" key="1">
    <citation type="journal article" date="2017" name="PLoS Biol.">
        <title>The sea cucumber genome provides insights into morphological evolution and visceral regeneration.</title>
        <authorList>
            <person name="Zhang X."/>
            <person name="Sun L."/>
            <person name="Yuan J."/>
            <person name="Sun Y."/>
            <person name="Gao Y."/>
            <person name="Zhang L."/>
            <person name="Li S."/>
            <person name="Dai H."/>
            <person name="Hamel J.F."/>
            <person name="Liu C."/>
            <person name="Yu Y."/>
            <person name="Liu S."/>
            <person name="Lin W."/>
            <person name="Guo K."/>
            <person name="Jin S."/>
            <person name="Xu P."/>
            <person name="Storey K.B."/>
            <person name="Huan P."/>
            <person name="Zhang T."/>
            <person name="Zhou Y."/>
            <person name="Zhang J."/>
            <person name="Lin C."/>
            <person name="Li X."/>
            <person name="Xing L."/>
            <person name="Huo D."/>
            <person name="Sun M."/>
            <person name="Wang L."/>
            <person name="Mercier A."/>
            <person name="Li F."/>
            <person name="Yang H."/>
            <person name="Xiang J."/>
        </authorList>
    </citation>
    <scope>NUCLEOTIDE SEQUENCE [LARGE SCALE GENOMIC DNA]</scope>
    <source>
        <strain evidence="18">Shaxun</strain>
        <tissue evidence="18">Muscle</tissue>
    </source>
</reference>
<dbReference type="Pfam" id="PF02738">
    <property type="entry name" value="MoCoBD_1"/>
    <property type="match status" value="1"/>
</dbReference>
<dbReference type="InterPro" id="IPR005107">
    <property type="entry name" value="CO_DH_flav_C"/>
</dbReference>
<dbReference type="InterPro" id="IPR036856">
    <property type="entry name" value="Ald_Oxase/Xan_DH_a/b_sf"/>
</dbReference>
<evidence type="ECO:0000256" key="13">
    <source>
        <dbReference type="ARBA" id="ARBA00034078"/>
    </source>
</evidence>
<dbReference type="GO" id="GO:0016491">
    <property type="term" value="F:oxidoreductase activity"/>
    <property type="evidence" value="ECO:0007669"/>
    <property type="project" value="UniProtKB-KW"/>
</dbReference>
<evidence type="ECO:0000256" key="6">
    <source>
        <dbReference type="ARBA" id="ARBA00022714"/>
    </source>
</evidence>
<comment type="subcellular location">
    <subcellularLocation>
        <location evidence="2">Peroxisome</location>
    </subcellularLocation>
</comment>
<comment type="similarity">
    <text evidence="3">Belongs to the xanthine dehydrogenase family.</text>
</comment>
<accession>A0A2G8LR78</accession>
<feature type="binding site" evidence="16">
    <location>
        <position position="693"/>
    </location>
    <ligand>
        <name>Mo-molybdopterin</name>
        <dbReference type="ChEBI" id="CHEBI:71302"/>
    </ligand>
    <ligandPart>
        <name>Mo</name>
        <dbReference type="ChEBI" id="CHEBI:28685"/>
    </ligandPart>
</feature>
<comment type="cofactor">
    <cofactor evidence="16">
        <name>Mo-molybdopterin</name>
        <dbReference type="ChEBI" id="CHEBI:71302"/>
    </cofactor>
    <text evidence="16">Binds 1 Mo-molybdopterin (Mo-MPT) cofactor per subunit.</text>
</comment>
<dbReference type="SUPFAM" id="SSF55447">
    <property type="entry name" value="CO dehydrogenase flavoprotein C-terminal domain-like"/>
    <property type="match status" value="1"/>
</dbReference>
<keyword evidence="5" id="KW-0285">Flavoprotein</keyword>
<evidence type="ECO:0000313" key="19">
    <source>
        <dbReference type="Proteomes" id="UP000230750"/>
    </source>
</evidence>
<evidence type="ECO:0000256" key="4">
    <source>
        <dbReference type="ARBA" id="ARBA00022505"/>
    </source>
</evidence>
<organism evidence="18 19">
    <name type="scientific">Stichopus japonicus</name>
    <name type="common">Sea cucumber</name>
    <dbReference type="NCBI Taxonomy" id="307972"/>
    <lineage>
        <taxon>Eukaryota</taxon>
        <taxon>Metazoa</taxon>
        <taxon>Echinodermata</taxon>
        <taxon>Eleutherozoa</taxon>
        <taxon>Echinozoa</taxon>
        <taxon>Holothuroidea</taxon>
        <taxon>Aspidochirotacea</taxon>
        <taxon>Aspidochirotida</taxon>
        <taxon>Stichopodidae</taxon>
        <taxon>Apostichopus</taxon>
    </lineage>
</organism>
<keyword evidence="4 16" id="KW-0500">Molybdenum</keyword>
<dbReference type="GO" id="GO:0005777">
    <property type="term" value="C:peroxisome"/>
    <property type="evidence" value="ECO:0007669"/>
    <property type="project" value="UniProtKB-SubCell"/>
</dbReference>
<keyword evidence="9" id="KW-0560">Oxidoreductase</keyword>
<dbReference type="FunFam" id="3.30.365.10:FF:000002">
    <property type="entry name" value="Xanthine dehydrogenase oxidase"/>
    <property type="match status" value="1"/>
</dbReference>
<dbReference type="STRING" id="307972.A0A2G8LR78"/>
<evidence type="ECO:0000256" key="14">
    <source>
        <dbReference type="PIRSR" id="PIRSR000127-1"/>
    </source>
</evidence>
<keyword evidence="8 15" id="KW-0274">FAD</keyword>
<name>A0A2G8LR78_STIJA</name>
<dbReference type="GO" id="GO:0071949">
    <property type="term" value="F:FAD binding"/>
    <property type="evidence" value="ECO:0007669"/>
    <property type="project" value="InterPro"/>
</dbReference>
<evidence type="ECO:0000256" key="16">
    <source>
        <dbReference type="PIRSR" id="PIRSR000127-3"/>
    </source>
</evidence>
<evidence type="ECO:0000256" key="12">
    <source>
        <dbReference type="ARBA" id="ARBA00023140"/>
    </source>
</evidence>
<dbReference type="InterPro" id="IPR037165">
    <property type="entry name" value="AldOxase/xan_DH_Mopterin-bd_sf"/>
</dbReference>
<dbReference type="PANTHER" id="PTHR45444">
    <property type="entry name" value="XANTHINE DEHYDROGENASE"/>
    <property type="match status" value="1"/>
</dbReference>
<dbReference type="SUPFAM" id="SSF56176">
    <property type="entry name" value="FAD-binding/transporter-associated domain-like"/>
    <property type="match status" value="1"/>
</dbReference>
<keyword evidence="10" id="KW-0408">Iron</keyword>
<gene>
    <name evidence="18" type="ORF">BSL78_00303</name>
</gene>
<feature type="binding site" evidence="16">
    <location>
        <position position="579"/>
    </location>
    <ligand>
        <name>Mo-molybdopterin</name>
        <dbReference type="ChEBI" id="CHEBI:71302"/>
    </ligand>
    <ligandPart>
        <name>Mo</name>
        <dbReference type="ChEBI" id="CHEBI:28685"/>
    </ligandPart>
</feature>
<feature type="binding site" evidence="16">
    <location>
        <position position="548"/>
    </location>
    <ligand>
        <name>Mo-molybdopterin</name>
        <dbReference type="ChEBI" id="CHEBI:71302"/>
    </ligand>
    <ligandPart>
        <name>Mo</name>
        <dbReference type="ChEBI" id="CHEBI:28685"/>
    </ligandPart>
</feature>
<evidence type="ECO:0000256" key="10">
    <source>
        <dbReference type="ARBA" id="ARBA00023004"/>
    </source>
</evidence>
<feature type="active site" description="Proton acceptor" evidence="14">
    <location>
        <position position="1046"/>
    </location>
</feature>
<dbReference type="Proteomes" id="UP000230750">
    <property type="component" value="Unassembled WGS sequence"/>
</dbReference>
<dbReference type="InterPro" id="IPR036683">
    <property type="entry name" value="CO_DH_flav_C_dom_sf"/>
</dbReference>
<sequence>MLCSPKGVEVKLKDRFYPILIAATHVKELIEIKLQDDGVLIGASVNLTTLEKFLRQCITDLPEWKTRFFKGIVEMLGWFSGTQIRNVACVGGNIMTASPISDLNPLLMAGECILHIASKSGCRIVTMDDNFFTGYRKTKLNADEILTSIFLPFTTQREFFFCIKQSTREEDDIAIVNAGMKVSFQDGSDEVESLKLCYGGMASTTVMAITTMKQLKGSLSVLWWYGLHHCNGHHNYETTEGKDLGQFAIRGCLSYPGRRFAGTPGAPGGREAYRQSLSLSFFFKFYLFVLKALKETQLCVSVPPIPEKFQSALPSSDKREFQSTQLFEEVPSSQPEIDSVGRPVMHVSSFQQSTGEAIFLDDIPKYQNELFMAFVFSEKAHARIMSVEFSEALALTGVQDVITHKDVPGTNKVNFIPEDLFAVHEVHVQIEYKCKPMTSMSHLCWSIIAAVVADSKAIARRAAKLVKVSYEELDAIITLEDAFEKKSFMGSPKSIVVGDVDAAFTQADHVIQGEVRVGAQEHFYMETQGAIAVPKNEGGEMEIISSDQNLSGTQINIAGVLGVKRHKIICRCKRLGGGFGGKETKAGMFASAVAVAAKKVKRPVRYTLDRDEDMRSSGTRSAFIGKYKVGCTKEGRILGLDLTLAVNSGNTIDLSAAVCDYAMMALDNAYKIPNVRALGYVCKTNIPSCTAMRGFGVPQGLFITETWLSDIATTCNITQRKVREINFLQPPRDKSLMNQCLKDWNIPRCWDLCLQKSCFNTRRHQVDKFNKENRWKKRGLAITPSKHGVGMHPKYQNQAGALVHIYSDGSILISHGGVEMGQGLHTKMIQVASQTLNVSKDNIYISETSTDKVPNTTQTAGSISSDINGVAVQRACETLIRRLEKFKMTDPEGTWEDWVVAAYHDAVCLSAVGFYKATGELDLDFDFDSRTGKQYFYFCYGVAVSEVEIDCLTGSHQLLRTDIVMDVGRSLNPAVDIGQIEGAFVQGYGLFVLEDYFCSPEGHLLTSGPGTYKIPGFRDIPKEFNVYLLDRAPNPNAICSSKAVGEPPLFLSASIFFAIKDAISSARTDAGLSGTFRLDSPASSERIRMACQDQFTMKFPEPQKGSYNPFLVRP</sequence>
<dbReference type="FunFam" id="3.30.365.10:FF:000003">
    <property type="entry name" value="Aldehyde oxidase 1"/>
    <property type="match status" value="1"/>
</dbReference>
<feature type="binding site" evidence="15">
    <location>
        <position position="146"/>
    </location>
    <ligand>
        <name>FAD</name>
        <dbReference type="ChEBI" id="CHEBI:57692"/>
    </ligand>
</feature>
<feature type="binding site" evidence="15">
    <location>
        <position position="102"/>
    </location>
    <ligand>
        <name>FAD</name>
        <dbReference type="ChEBI" id="CHEBI:57692"/>
    </ligand>
</feature>
<dbReference type="Gene3D" id="3.30.465.10">
    <property type="match status" value="1"/>
</dbReference>
<dbReference type="SMART" id="SM01092">
    <property type="entry name" value="CO_deh_flav_C"/>
    <property type="match status" value="1"/>
</dbReference>
<dbReference type="GO" id="GO:0005506">
    <property type="term" value="F:iron ion binding"/>
    <property type="evidence" value="ECO:0007669"/>
    <property type="project" value="InterPro"/>
</dbReference>
<evidence type="ECO:0000313" key="18">
    <source>
        <dbReference type="EMBL" id="PIK62724.1"/>
    </source>
</evidence>
<dbReference type="Pfam" id="PF20256">
    <property type="entry name" value="MoCoBD_2"/>
    <property type="match status" value="1"/>
</dbReference>
<feature type="binding site" evidence="15">
    <location>
        <position position="164"/>
    </location>
    <ligand>
        <name>FAD</name>
        <dbReference type="ChEBI" id="CHEBI:57692"/>
    </ligand>
</feature>
<feature type="binding site" evidence="15">
    <location>
        <position position="695"/>
    </location>
    <ligand>
        <name>substrate</name>
    </ligand>
</feature>
<dbReference type="Gene3D" id="3.30.390.50">
    <property type="entry name" value="CO dehydrogenase flavoprotein, C-terminal domain"/>
    <property type="match status" value="1"/>
</dbReference>
<dbReference type="EMBL" id="MRZV01000006">
    <property type="protein sequence ID" value="PIK62724.1"/>
    <property type="molecule type" value="Genomic_DNA"/>
</dbReference>
<dbReference type="AlphaFoldDB" id="A0A2G8LR78"/>
<dbReference type="InterPro" id="IPR046867">
    <property type="entry name" value="AldOxase/xan_DH_MoCoBD2"/>
</dbReference>
<evidence type="ECO:0000256" key="5">
    <source>
        <dbReference type="ARBA" id="ARBA00022630"/>
    </source>
</evidence>
<evidence type="ECO:0000256" key="2">
    <source>
        <dbReference type="ARBA" id="ARBA00004275"/>
    </source>
</evidence>
<dbReference type="Pfam" id="PF01315">
    <property type="entry name" value="Ald_Xan_dh_C"/>
    <property type="match status" value="1"/>
</dbReference>
<protein>
    <submittedName>
        <fullName evidence="18">Putative xanthine dehydrogenase/oxidase</fullName>
    </submittedName>
</protein>
<feature type="binding site" evidence="16">
    <location>
        <position position="861"/>
    </location>
    <ligand>
        <name>Mo-molybdopterin</name>
        <dbReference type="ChEBI" id="CHEBI:71302"/>
    </ligand>
    <ligandPart>
        <name>Mo</name>
        <dbReference type="ChEBI" id="CHEBI:28685"/>
    </ligandPart>
</feature>
<dbReference type="Pfam" id="PF03450">
    <property type="entry name" value="CO_deh_flav_C"/>
    <property type="match status" value="1"/>
</dbReference>
<keyword evidence="12" id="KW-0576">Peroxisome</keyword>
<dbReference type="SMART" id="SM01008">
    <property type="entry name" value="Ald_Xan_dh_C"/>
    <property type="match status" value="1"/>
</dbReference>
<dbReference type="PANTHER" id="PTHR45444:SF3">
    <property type="entry name" value="XANTHINE DEHYDROGENASE"/>
    <property type="match status" value="1"/>
</dbReference>
<evidence type="ECO:0000256" key="15">
    <source>
        <dbReference type="PIRSR" id="PIRSR000127-2"/>
    </source>
</evidence>
<dbReference type="Gene3D" id="3.30.365.10">
    <property type="entry name" value="Aldehyde oxidase/xanthine dehydrogenase, molybdopterin binding domain"/>
    <property type="match status" value="4"/>
</dbReference>
<dbReference type="InterPro" id="IPR016166">
    <property type="entry name" value="FAD-bd_PCMH"/>
</dbReference>
<keyword evidence="19" id="KW-1185">Reference proteome</keyword>